<dbReference type="InterPro" id="IPR036890">
    <property type="entry name" value="HATPase_C_sf"/>
</dbReference>
<dbReference type="GO" id="GO:0000160">
    <property type="term" value="P:phosphorelay signal transduction system"/>
    <property type="evidence" value="ECO:0007669"/>
    <property type="project" value="UniProtKB-KW"/>
</dbReference>
<keyword evidence="3" id="KW-0418">Kinase</keyword>
<keyword evidence="4" id="KW-0067">ATP-binding</keyword>
<dbReference type="InterPro" id="IPR011495">
    <property type="entry name" value="Sig_transdc_His_kin_sub2_dim/P"/>
</dbReference>
<evidence type="ECO:0000256" key="3">
    <source>
        <dbReference type="ARBA" id="ARBA00022777"/>
    </source>
</evidence>
<sequence>MEDTLFRINNFTYRNSDGMVENINIKIGHQEFHALVSNNRSEQNIFLQAIMDLNSPTLRGEISFNGHNLKRNQIPLHKLGLSILNYNSMLYQNLSIAENLHLTGFPQRKFLPFIHWKKVKEDSRSFLRKFGLEANVLQKVKSLSEENKRMVYIASIFMQNPKLIIMHEPLEGLSESNTTKVFKLLDEFKSNGGSILYITKQWEEALKLSDEISIMTNGKIVDQMSTQTAKKDPQRMLKSLNGYSYTRNNHIDQNTKKVIDAVFKSAELLSSEYELKDVLLLLAKESTMFMNADGCSIKLIDESTWSIIDELEYKQNDFVEAQLKKDVIVEIAKENDIFYVNANDKVFESLFERKTNVKTTICIPVLIHSQVTGFIQFYYEDLYVYSNNESRYLETLARHAAIAIEETRLMGRSALLQESNHRIKNNLQSIIGIISLQRNFVSDNSVQSVNEILDDIIARIKSISSVHNLLSKDKLGRSIINVKEIIEEIISFSSFNPNFKISLDLDDIFIPYNKATSIALVINELVTNCFKHAFKNMDYGTICIKCKKLDTCIFISVKDNGRGLPEGFDPSKQTSLGLSILQGIVTSEFQGEMKFISENGTTIEVKIPSQSFSLNQYRKREKS</sequence>
<dbReference type="SUPFAM" id="SSF55874">
    <property type="entry name" value="ATPase domain of HSP90 chaperone/DNA topoisomerase II/histidine kinase"/>
    <property type="match status" value="1"/>
</dbReference>
<dbReference type="InterPro" id="IPR027417">
    <property type="entry name" value="P-loop_NTPase"/>
</dbReference>
<organism evidence="8 9">
    <name type="scientific">Compostibacillus humi</name>
    <dbReference type="NCBI Taxonomy" id="1245525"/>
    <lineage>
        <taxon>Bacteria</taxon>
        <taxon>Bacillati</taxon>
        <taxon>Bacillota</taxon>
        <taxon>Bacilli</taxon>
        <taxon>Bacillales</taxon>
        <taxon>Bacillaceae</taxon>
        <taxon>Compostibacillus</taxon>
    </lineage>
</organism>
<evidence type="ECO:0000313" key="8">
    <source>
        <dbReference type="EMBL" id="GFZ91458.1"/>
    </source>
</evidence>
<dbReference type="Gene3D" id="3.30.565.10">
    <property type="entry name" value="Histidine kinase-like ATPase, C-terminal domain"/>
    <property type="match status" value="1"/>
</dbReference>
<dbReference type="Pfam" id="PF00005">
    <property type="entry name" value="ABC_tran"/>
    <property type="match status" value="1"/>
</dbReference>
<name>A0A8J2XJB8_9BACI</name>
<dbReference type="EMBL" id="BMEV01000114">
    <property type="protein sequence ID" value="GFZ91458.1"/>
    <property type="molecule type" value="Genomic_DNA"/>
</dbReference>
<keyword evidence="1" id="KW-0808">Transferase</keyword>
<evidence type="ECO:0000259" key="6">
    <source>
        <dbReference type="PROSITE" id="PS50109"/>
    </source>
</evidence>
<dbReference type="Gene3D" id="3.30.450.40">
    <property type="match status" value="1"/>
</dbReference>
<dbReference type="InterPro" id="IPR029016">
    <property type="entry name" value="GAF-like_dom_sf"/>
</dbReference>
<dbReference type="PROSITE" id="PS50109">
    <property type="entry name" value="HIS_KIN"/>
    <property type="match status" value="1"/>
</dbReference>
<dbReference type="PANTHER" id="PTHR43790">
    <property type="entry name" value="CARBOHYDRATE TRANSPORT ATP-BINDING PROTEIN MG119-RELATED"/>
    <property type="match status" value="1"/>
</dbReference>
<dbReference type="InterPro" id="IPR005467">
    <property type="entry name" value="His_kinase_dom"/>
</dbReference>
<evidence type="ECO:0000256" key="5">
    <source>
        <dbReference type="ARBA" id="ARBA00023012"/>
    </source>
</evidence>
<keyword evidence="5" id="KW-0902">Two-component regulatory system</keyword>
<evidence type="ECO:0000313" key="9">
    <source>
        <dbReference type="Proteomes" id="UP000602050"/>
    </source>
</evidence>
<dbReference type="SMART" id="SM00065">
    <property type="entry name" value="GAF"/>
    <property type="match status" value="1"/>
</dbReference>
<dbReference type="Pfam" id="PF02518">
    <property type="entry name" value="HATPase_c"/>
    <property type="match status" value="1"/>
</dbReference>
<dbReference type="InterPro" id="IPR003018">
    <property type="entry name" value="GAF"/>
</dbReference>
<dbReference type="InterPro" id="IPR050107">
    <property type="entry name" value="ABC_carbohydrate_import_ATPase"/>
</dbReference>
<dbReference type="RefSeq" id="WP_188393442.1">
    <property type="nucleotide sequence ID" value="NZ_BMEV01000114.1"/>
</dbReference>
<proteinExistence type="predicted"/>
<feature type="domain" description="ABC transporter" evidence="7">
    <location>
        <begin position="5"/>
        <end position="242"/>
    </location>
</feature>
<dbReference type="SMART" id="SM00387">
    <property type="entry name" value="HATPase_c"/>
    <property type="match status" value="1"/>
</dbReference>
<feature type="domain" description="Histidine kinase" evidence="6">
    <location>
        <begin position="418"/>
        <end position="611"/>
    </location>
</feature>
<dbReference type="InterPro" id="IPR003439">
    <property type="entry name" value="ABC_transporter-like_ATP-bd"/>
</dbReference>
<dbReference type="PANTHER" id="PTHR43790:SF2">
    <property type="entry name" value="AUTOINDUCER 2 IMPORT ATP-BINDING PROTEIN LSRA"/>
    <property type="match status" value="1"/>
</dbReference>
<dbReference type="Gene3D" id="3.40.50.300">
    <property type="entry name" value="P-loop containing nucleotide triphosphate hydrolases"/>
    <property type="match status" value="1"/>
</dbReference>
<dbReference type="GO" id="GO:0016301">
    <property type="term" value="F:kinase activity"/>
    <property type="evidence" value="ECO:0007669"/>
    <property type="project" value="UniProtKB-KW"/>
</dbReference>
<dbReference type="Pfam" id="PF07568">
    <property type="entry name" value="HisKA_2"/>
    <property type="match status" value="1"/>
</dbReference>
<dbReference type="AlphaFoldDB" id="A0A8J2XJB8"/>
<dbReference type="Pfam" id="PF13185">
    <property type="entry name" value="GAF_2"/>
    <property type="match status" value="1"/>
</dbReference>
<dbReference type="PROSITE" id="PS50893">
    <property type="entry name" value="ABC_TRANSPORTER_2"/>
    <property type="match status" value="1"/>
</dbReference>
<evidence type="ECO:0000256" key="1">
    <source>
        <dbReference type="ARBA" id="ARBA00022679"/>
    </source>
</evidence>
<dbReference type="SUPFAM" id="SSF52540">
    <property type="entry name" value="P-loop containing nucleoside triphosphate hydrolases"/>
    <property type="match status" value="1"/>
</dbReference>
<evidence type="ECO:0000259" key="7">
    <source>
        <dbReference type="PROSITE" id="PS50893"/>
    </source>
</evidence>
<comment type="caution">
    <text evidence="8">The sequence shown here is derived from an EMBL/GenBank/DDBJ whole genome shotgun (WGS) entry which is preliminary data.</text>
</comment>
<dbReference type="SUPFAM" id="SSF55781">
    <property type="entry name" value="GAF domain-like"/>
    <property type="match status" value="1"/>
</dbReference>
<dbReference type="Proteomes" id="UP000602050">
    <property type="component" value="Unassembled WGS sequence"/>
</dbReference>
<gene>
    <name evidence="8" type="ORF">GCM10010978_32540</name>
</gene>
<dbReference type="InterPro" id="IPR003594">
    <property type="entry name" value="HATPase_dom"/>
</dbReference>
<accession>A0A8J2XJB8</accession>
<dbReference type="GO" id="GO:0005524">
    <property type="term" value="F:ATP binding"/>
    <property type="evidence" value="ECO:0007669"/>
    <property type="project" value="UniProtKB-KW"/>
</dbReference>
<keyword evidence="9" id="KW-1185">Reference proteome</keyword>
<protein>
    <submittedName>
        <fullName evidence="8">Uncharacterized protein</fullName>
    </submittedName>
</protein>
<evidence type="ECO:0000256" key="4">
    <source>
        <dbReference type="ARBA" id="ARBA00022840"/>
    </source>
</evidence>
<reference evidence="8" key="1">
    <citation type="journal article" date="2014" name="Int. J. Syst. Evol. Microbiol.">
        <title>Complete genome sequence of Corynebacterium casei LMG S-19264T (=DSM 44701T), isolated from a smear-ripened cheese.</title>
        <authorList>
            <consortium name="US DOE Joint Genome Institute (JGI-PGF)"/>
            <person name="Walter F."/>
            <person name="Albersmeier A."/>
            <person name="Kalinowski J."/>
            <person name="Ruckert C."/>
        </authorList>
    </citation>
    <scope>NUCLEOTIDE SEQUENCE</scope>
    <source>
        <strain evidence="8">CGMCC 1.12360</strain>
    </source>
</reference>
<reference evidence="8" key="2">
    <citation type="submission" date="2020-09" db="EMBL/GenBank/DDBJ databases">
        <authorList>
            <person name="Sun Q."/>
            <person name="Zhou Y."/>
        </authorList>
    </citation>
    <scope>NUCLEOTIDE SEQUENCE</scope>
    <source>
        <strain evidence="8">CGMCC 1.12360</strain>
    </source>
</reference>
<evidence type="ECO:0000256" key="2">
    <source>
        <dbReference type="ARBA" id="ARBA00022741"/>
    </source>
</evidence>
<keyword evidence="2" id="KW-0547">Nucleotide-binding</keyword>
<dbReference type="GO" id="GO:0016887">
    <property type="term" value="F:ATP hydrolysis activity"/>
    <property type="evidence" value="ECO:0007669"/>
    <property type="project" value="InterPro"/>
</dbReference>